<feature type="compositionally biased region" description="Low complexity" evidence="1">
    <location>
        <begin position="200"/>
        <end position="231"/>
    </location>
</feature>
<evidence type="ECO:0000313" key="2">
    <source>
        <dbReference type="EMBL" id="MFC4360370.1"/>
    </source>
</evidence>
<proteinExistence type="predicted"/>
<dbReference type="EMBL" id="JBHSDS010000017">
    <property type="protein sequence ID" value="MFC4360370.1"/>
    <property type="molecule type" value="Genomic_DNA"/>
</dbReference>
<gene>
    <name evidence="2" type="ORF">ACFO0N_20685</name>
</gene>
<organism evidence="2 3">
    <name type="scientific">Halobium salinum</name>
    <dbReference type="NCBI Taxonomy" id="1364940"/>
    <lineage>
        <taxon>Archaea</taxon>
        <taxon>Methanobacteriati</taxon>
        <taxon>Methanobacteriota</taxon>
        <taxon>Stenosarchaea group</taxon>
        <taxon>Halobacteria</taxon>
        <taxon>Halobacteriales</taxon>
        <taxon>Haloferacaceae</taxon>
        <taxon>Halobium</taxon>
    </lineage>
</organism>
<comment type="caution">
    <text evidence="2">The sequence shown here is derived from an EMBL/GenBank/DDBJ whole genome shotgun (WGS) entry which is preliminary data.</text>
</comment>
<dbReference type="RefSeq" id="WP_267620461.1">
    <property type="nucleotide sequence ID" value="NZ_JAODIW010000005.1"/>
</dbReference>
<dbReference type="AlphaFoldDB" id="A0ABD5PIA8"/>
<protein>
    <submittedName>
        <fullName evidence="2">Uncharacterized protein</fullName>
    </submittedName>
</protein>
<evidence type="ECO:0000256" key="1">
    <source>
        <dbReference type="SAM" id="MobiDB-lite"/>
    </source>
</evidence>
<feature type="region of interest" description="Disordered" evidence="1">
    <location>
        <begin position="186"/>
        <end position="248"/>
    </location>
</feature>
<sequence length="408" mass="41961">MEPPSRDAFVRRLRELDREALVRLVGDLESTRGGTVERTDGGLLVERPSGEHRRLVVATTARRAIDIVAGADSAVDAVVLGRALDGDADAGALDGTRVVGPDDLHAMALYAVDREDLPPLLDCHFGSGAFDDAGGERRFGGFDVRRVVSRASDVPDRQATGAAAGVLLAVVLAALVVTAAPVTVPWTGIGPTDAGGASDGRTATEAETTAGRSTGGPTTSPAAPAGALGATDRNGSACPRPPRDAHPAALRPEPVAVATAFGLDGWTIRLATNVSSFRGPNELSIPYLPEVRHETSYRSPSGATVVLTVDRWPDDDRAAAAGAALAADRTVALRWGRYTMGVLVYPVSDGTSTAAERSGSGPGDADRRRSAETGRLLLSHATTPDGLRLGADCVAELTLDGNATGAGT</sequence>
<name>A0ABD5PIA8_9EURY</name>
<evidence type="ECO:0000313" key="3">
    <source>
        <dbReference type="Proteomes" id="UP001595921"/>
    </source>
</evidence>
<dbReference type="Proteomes" id="UP001595921">
    <property type="component" value="Unassembled WGS sequence"/>
</dbReference>
<keyword evidence="3" id="KW-1185">Reference proteome</keyword>
<accession>A0ABD5PIA8</accession>
<reference evidence="2 3" key="1">
    <citation type="journal article" date="2019" name="Int. J. Syst. Evol. Microbiol.">
        <title>The Global Catalogue of Microorganisms (GCM) 10K type strain sequencing project: providing services to taxonomists for standard genome sequencing and annotation.</title>
        <authorList>
            <consortium name="The Broad Institute Genomics Platform"/>
            <consortium name="The Broad Institute Genome Sequencing Center for Infectious Disease"/>
            <person name="Wu L."/>
            <person name="Ma J."/>
        </authorList>
    </citation>
    <scope>NUCLEOTIDE SEQUENCE [LARGE SCALE GENOMIC DNA]</scope>
    <source>
        <strain evidence="2 3">CGMCC 1.12553</strain>
    </source>
</reference>